<keyword evidence="6 8" id="KW-1133">Transmembrane helix</keyword>
<dbReference type="GO" id="GO:0055085">
    <property type="term" value="P:transmembrane transport"/>
    <property type="evidence" value="ECO:0007669"/>
    <property type="project" value="InterPro"/>
</dbReference>
<dbReference type="EMBL" id="LQZT01000001">
    <property type="protein sequence ID" value="OCW59537.1"/>
    <property type="molecule type" value="Genomic_DNA"/>
</dbReference>
<dbReference type="Gene3D" id="1.10.3720.10">
    <property type="entry name" value="MetI-like"/>
    <property type="match status" value="1"/>
</dbReference>
<feature type="transmembrane region" description="Helical" evidence="8">
    <location>
        <begin position="74"/>
        <end position="96"/>
    </location>
</feature>
<feature type="transmembrane region" description="Helical" evidence="8">
    <location>
        <begin position="211"/>
        <end position="228"/>
    </location>
</feature>
<keyword evidence="7 8" id="KW-0472">Membrane</keyword>
<comment type="caution">
    <text evidence="10">The sequence shown here is derived from an EMBL/GenBank/DDBJ whole genome shotgun (WGS) entry which is preliminary data.</text>
</comment>
<dbReference type="CDD" id="cd06261">
    <property type="entry name" value="TM_PBP2"/>
    <property type="match status" value="1"/>
</dbReference>
<feature type="transmembrane region" description="Helical" evidence="8">
    <location>
        <begin position="148"/>
        <end position="176"/>
    </location>
</feature>
<evidence type="ECO:0000256" key="3">
    <source>
        <dbReference type="ARBA" id="ARBA00022448"/>
    </source>
</evidence>
<dbReference type="PROSITE" id="PS50928">
    <property type="entry name" value="ABC_TM1"/>
    <property type="match status" value="1"/>
</dbReference>
<feature type="transmembrane region" description="Helical" evidence="8">
    <location>
        <begin position="108"/>
        <end position="128"/>
    </location>
</feature>
<evidence type="ECO:0000256" key="6">
    <source>
        <dbReference type="ARBA" id="ARBA00022989"/>
    </source>
</evidence>
<dbReference type="PANTHER" id="PTHR42929">
    <property type="entry name" value="INNER MEMBRANE ABC TRANSPORTER PERMEASE PROTEIN YDCU-RELATED-RELATED"/>
    <property type="match status" value="1"/>
</dbReference>
<evidence type="ECO:0000256" key="1">
    <source>
        <dbReference type="ARBA" id="ARBA00004651"/>
    </source>
</evidence>
<sequence length="292" mass="32461">MKSQRKTWNDPVLVAAVMPLALVMLVFFLIPLAMTVVLTFQTTQYYRLNWTWDLKIWTEIFSKPHYWTIMLRTVGMALICVAISVVIAYPAAYALTTRLKTYNTQIQILIIFAFLTDAVLKTFGWILVLDRNGVANWLLSYLGFGPEALDILFTPTGTMIGMVYNLAVYPMFTIYLSLARLDRDLILASYDAGASRIRTFFEVTLPLSKPGLYSGAVLVFVLSLGAFLEPKVLGGGTSPLASELIRQSFETRVNWPLGAALTIVLIAIGALTLALAAGFVFRRTPSRRGEPA</sequence>
<name>A0A1C1Z1I1_9HYPH</name>
<dbReference type="Pfam" id="PF00528">
    <property type="entry name" value="BPD_transp_1"/>
    <property type="match status" value="1"/>
</dbReference>
<evidence type="ECO:0000313" key="10">
    <source>
        <dbReference type="EMBL" id="OCW59537.1"/>
    </source>
</evidence>
<keyword evidence="11" id="KW-1185">Reference proteome</keyword>
<dbReference type="PANTHER" id="PTHR42929:SF1">
    <property type="entry name" value="INNER MEMBRANE ABC TRANSPORTER PERMEASE PROTEIN YDCU-RELATED"/>
    <property type="match status" value="1"/>
</dbReference>
<keyword evidence="4" id="KW-1003">Cell membrane</keyword>
<accession>A0A1C1Z1I1</accession>
<dbReference type="STRING" id="1480615.AWJ14_11020"/>
<gene>
    <name evidence="10" type="ORF">AWJ14_11020</name>
</gene>
<feature type="transmembrane region" description="Helical" evidence="8">
    <location>
        <begin position="12"/>
        <end position="40"/>
    </location>
</feature>
<dbReference type="InterPro" id="IPR035906">
    <property type="entry name" value="MetI-like_sf"/>
</dbReference>
<feature type="domain" description="ABC transmembrane type-1" evidence="9">
    <location>
        <begin position="70"/>
        <end position="276"/>
    </location>
</feature>
<keyword evidence="3 8" id="KW-0813">Transport</keyword>
<evidence type="ECO:0000256" key="8">
    <source>
        <dbReference type="RuleBase" id="RU363032"/>
    </source>
</evidence>
<evidence type="ECO:0000256" key="2">
    <source>
        <dbReference type="ARBA" id="ARBA00007069"/>
    </source>
</evidence>
<evidence type="ECO:0000256" key="7">
    <source>
        <dbReference type="ARBA" id="ARBA00023136"/>
    </source>
</evidence>
<evidence type="ECO:0000259" key="9">
    <source>
        <dbReference type="PROSITE" id="PS50928"/>
    </source>
</evidence>
<keyword evidence="5 8" id="KW-0812">Transmembrane</keyword>
<evidence type="ECO:0000313" key="11">
    <source>
        <dbReference type="Proteomes" id="UP000094795"/>
    </source>
</evidence>
<dbReference type="AlphaFoldDB" id="A0A1C1Z1I1"/>
<dbReference type="SUPFAM" id="SSF161098">
    <property type="entry name" value="MetI-like"/>
    <property type="match status" value="1"/>
</dbReference>
<dbReference type="Proteomes" id="UP000094795">
    <property type="component" value="Unassembled WGS sequence"/>
</dbReference>
<proteinExistence type="inferred from homology"/>
<comment type="subcellular location">
    <subcellularLocation>
        <location evidence="1 8">Cell membrane</location>
        <topology evidence="1 8">Multi-pass membrane protein</topology>
    </subcellularLocation>
</comment>
<dbReference type="GO" id="GO:0005886">
    <property type="term" value="C:plasma membrane"/>
    <property type="evidence" value="ECO:0007669"/>
    <property type="project" value="UniProtKB-SubCell"/>
</dbReference>
<evidence type="ECO:0000256" key="5">
    <source>
        <dbReference type="ARBA" id="ARBA00022692"/>
    </source>
</evidence>
<dbReference type="RefSeq" id="WP_066174465.1">
    <property type="nucleotide sequence ID" value="NZ_LQZT01000001.1"/>
</dbReference>
<protein>
    <recommendedName>
        <fullName evidence="9">ABC transmembrane type-1 domain-containing protein</fullName>
    </recommendedName>
</protein>
<dbReference type="InterPro" id="IPR000515">
    <property type="entry name" value="MetI-like"/>
</dbReference>
<organism evidence="10 11">
    <name type="scientific">Hoeflea olei</name>
    <dbReference type="NCBI Taxonomy" id="1480615"/>
    <lineage>
        <taxon>Bacteria</taxon>
        <taxon>Pseudomonadati</taxon>
        <taxon>Pseudomonadota</taxon>
        <taxon>Alphaproteobacteria</taxon>
        <taxon>Hyphomicrobiales</taxon>
        <taxon>Rhizobiaceae</taxon>
        <taxon>Hoeflea</taxon>
    </lineage>
</organism>
<feature type="transmembrane region" description="Helical" evidence="8">
    <location>
        <begin position="257"/>
        <end position="281"/>
    </location>
</feature>
<comment type="similarity">
    <text evidence="2">Belongs to the binding-protein-dependent transport system permease family. CysTW subfamily.</text>
</comment>
<reference evidence="10 11" key="1">
    <citation type="submission" date="2015-12" db="EMBL/GenBank/DDBJ databases">
        <authorList>
            <person name="Shamseldin A."/>
            <person name="Moawad H."/>
            <person name="Abd El-Rahim W.M."/>
            <person name="Sadowsky M.J."/>
        </authorList>
    </citation>
    <scope>NUCLEOTIDE SEQUENCE [LARGE SCALE GENOMIC DNA]</scope>
    <source>
        <strain evidence="10 11">JC234</strain>
    </source>
</reference>
<dbReference type="OrthoDB" id="7056428at2"/>
<evidence type="ECO:0000256" key="4">
    <source>
        <dbReference type="ARBA" id="ARBA00022475"/>
    </source>
</evidence>